<dbReference type="SUPFAM" id="SSF46689">
    <property type="entry name" value="Homeodomain-like"/>
    <property type="match status" value="1"/>
</dbReference>
<dbReference type="InterPro" id="IPR058031">
    <property type="entry name" value="AAA_lid_NorR"/>
</dbReference>
<dbReference type="InterPro" id="IPR025943">
    <property type="entry name" value="Sigma_54_int_dom_ATP-bd_2"/>
</dbReference>
<evidence type="ECO:0000313" key="20">
    <source>
        <dbReference type="Proteomes" id="UP000194161"/>
    </source>
</evidence>
<dbReference type="Pfam" id="PF00072">
    <property type="entry name" value="Response_reg"/>
    <property type="match status" value="1"/>
</dbReference>
<dbReference type="GO" id="GO:0006808">
    <property type="term" value="P:regulation of nitrogen utilization"/>
    <property type="evidence" value="ECO:0007669"/>
    <property type="project" value="UniProtKB-UniRule"/>
</dbReference>
<feature type="domain" description="Sigma-54 factor interaction" evidence="17">
    <location>
        <begin position="142"/>
        <end position="371"/>
    </location>
</feature>
<dbReference type="InterPro" id="IPR025944">
    <property type="entry name" value="Sigma_54_int_dom_CS"/>
</dbReference>
<dbReference type="InterPro" id="IPR003593">
    <property type="entry name" value="AAA+_ATPase"/>
</dbReference>
<name>A0A1W6Z9P5_9BORD</name>
<keyword evidence="5 14" id="KW-0597">Phosphoprotein</keyword>
<dbReference type="NCBIfam" id="NF008176">
    <property type="entry name" value="PRK10923.1"/>
    <property type="match status" value="1"/>
</dbReference>
<dbReference type="SUPFAM" id="SSF52540">
    <property type="entry name" value="P-loop containing nucleoside triphosphate hydrolases"/>
    <property type="match status" value="1"/>
</dbReference>
<dbReference type="Gene3D" id="3.40.50.300">
    <property type="entry name" value="P-loop containing nucleotide triphosphate hydrolases"/>
    <property type="match status" value="1"/>
</dbReference>
<dbReference type="STRING" id="463040.CAL15_06360"/>
<dbReference type="GO" id="GO:0000156">
    <property type="term" value="F:phosphorelay response regulator activity"/>
    <property type="evidence" value="ECO:0007669"/>
    <property type="project" value="UniProtKB-UniRule"/>
</dbReference>
<keyword evidence="3 15" id="KW-0963">Cytoplasm</keyword>
<evidence type="ECO:0000256" key="8">
    <source>
        <dbReference type="ARBA" id="ARBA00023012"/>
    </source>
</evidence>
<dbReference type="AlphaFoldDB" id="A0A1W6Z9P5"/>
<keyword evidence="9 15" id="KW-0805">Transcription regulation</keyword>
<evidence type="ECO:0000256" key="13">
    <source>
        <dbReference type="ARBA" id="ARBA00023231"/>
    </source>
</evidence>
<dbReference type="FunFam" id="1.10.8.60:FF:000014">
    <property type="entry name" value="DNA-binding transcriptional regulator NtrC"/>
    <property type="match status" value="1"/>
</dbReference>
<dbReference type="SMART" id="SM00448">
    <property type="entry name" value="REC"/>
    <property type="match status" value="1"/>
</dbReference>
<evidence type="ECO:0000256" key="2">
    <source>
        <dbReference type="ARBA" id="ARBA00019059"/>
    </source>
</evidence>
<dbReference type="Pfam" id="PF00158">
    <property type="entry name" value="Sigma54_activat"/>
    <property type="match status" value="1"/>
</dbReference>
<dbReference type="SMART" id="SM00382">
    <property type="entry name" value="AAA"/>
    <property type="match status" value="1"/>
</dbReference>
<evidence type="ECO:0000259" key="17">
    <source>
        <dbReference type="PROSITE" id="PS50045"/>
    </source>
</evidence>
<evidence type="ECO:0000256" key="12">
    <source>
        <dbReference type="ARBA" id="ARBA00023163"/>
    </source>
</evidence>
<dbReference type="PROSITE" id="PS00688">
    <property type="entry name" value="SIGMA54_INTERACT_3"/>
    <property type="match status" value="1"/>
</dbReference>
<evidence type="ECO:0000256" key="5">
    <source>
        <dbReference type="ARBA" id="ARBA00022553"/>
    </source>
</evidence>
<keyword evidence="7 15" id="KW-0067">ATP-binding</keyword>
<dbReference type="Proteomes" id="UP000194161">
    <property type="component" value="Chromosome"/>
</dbReference>
<dbReference type="Pfam" id="PF02954">
    <property type="entry name" value="HTH_8"/>
    <property type="match status" value="1"/>
</dbReference>
<dbReference type="RefSeq" id="WP_198299238.1">
    <property type="nucleotide sequence ID" value="NZ_CP021111.1"/>
</dbReference>
<evidence type="ECO:0000256" key="16">
    <source>
        <dbReference type="SAM" id="MobiDB-lite"/>
    </source>
</evidence>
<dbReference type="PROSITE" id="PS00676">
    <property type="entry name" value="SIGMA54_INTERACT_2"/>
    <property type="match status" value="1"/>
</dbReference>
<dbReference type="SUPFAM" id="SSF52172">
    <property type="entry name" value="CheY-like"/>
    <property type="match status" value="1"/>
</dbReference>
<dbReference type="GO" id="GO:0006355">
    <property type="term" value="P:regulation of DNA-templated transcription"/>
    <property type="evidence" value="ECO:0007669"/>
    <property type="project" value="InterPro"/>
</dbReference>
<evidence type="ECO:0000256" key="9">
    <source>
        <dbReference type="ARBA" id="ARBA00023015"/>
    </source>
</evidence>
<keyword evidence="8 15" id="KW-0902">Two-component regulatory system</keyword>
<keyword evidence="13 15" id="KW-0535">Nitrogen fixation</keyword>
<dbReference type="NCBIfam" id="TIGR01818">
    <property type="entry name" value="ntrC"/>
    <property type="match status" value="1"/>
</dbReference>
<keyword evidence="10 15" id="KW-0238">DNA-binding</keyword>
<evidence type="ECO:0000256" key="14">
    <source>
        <dbReference type="PROSITE-ProRule" id="PRU00169"/>
    </source>
</evidence>
<accession>A0A1W6Z9P5</accession>
<protein>
    <recommendedName>
        <fullName evidence="2 15">DNA-binding transcriptional regulator NtrC</fullName>
    </recommendedName>
    <alternativeName>
        <fullName evidence="15">Nitrogen regulation protein NR(I)</fullName>
    </alternativeName>
</protein>
<keyword evidence="12 15" id="KW-0804">Transcription</keyword>
<dbReference type="PROSITE" id="PS50110">
    <property type="entry name" value="RESPONSE_REGULATORY"/>
    <property type="match status" value="1"/>
</dbReference>
<organism evidence="19 20">
    <name type="scientific">Bordetella genomosp. 13</name>
    <dbReference type="NCBI Taxonomy" id="463040"/>
    <lineage>
        <taxon>Bacteria</taxon>
        <taxon>Pseudomonadati</taxon>
        <taxon>Pseudomonadota</taxon>
        <taxon>Betaproteobacteria</taxon>
        <taxon>Burkholderiales</taxon>
        <taxon>Alcaligenaceae</taxon>
        <taxon>Bordetella</taxon>
    </lineage>
</organism>
<feature type="domain" description="Response regulatory" evidence="18">
    <location>
        <begin position="3"/>
        <end position="117"/>
    </location>
</feature>
<keyword evidence="4 15" id="KW-0678">Repressor</keyword>
<evidence type="ECO:0000313" key="19">
    <source>
        <dbReference type="EMBL" id="ARP94037.1"/>
    </source>
</evidence>
<dbReference type="Pfam" id="PF25601">
    <property type="entry name" value="AAA_lid_14"/>
    <property type="match status" value="1"/>
</dbReference>
<dbReference type="InterPro" id="IPR001789">
    <property type="entry name" value="Sig_transdc_resp-reg_receiver"/>
</dbReference>
<dbReference type="InterPro" id="IPR025662">
    <property type="entry name" value="Sigma_54_int_dom_ATP-bd_1"/>
</dbReference>
<evidence type="ECO:0000256" key="3">
    <source>
        <dbReference type="ARBA" id="ARBA00022490"/>
    </source>
</evidence>
<comment type="subcellular location">
    <subcellularLocation>
        <location evidence="1 15">Cytoplasm</location>
    </subcellularLocation>
</comment>
<dbReference type="GO" id="GO:0005524">
    <property type="term" value="F:ATP binding"/>
    <property type="evidence" value="ECO:0007669"/>
    <property type="project" value="UniProtKB-KW"/>
</dbReference>
<dbReference type="PANTHER" id="PTHR32071">
    <property type="entry name" value="TRANSCRIPTIONAL REGULATORY PROTEIN"/>
    <property type="match status" value="1"/>
</dbReference>
<dbReference type="EMBL" id="CP021111">
    <property type="protein sequence ID" value="ARP94037.1"/>
    <property type="molecule type" value="Genomic_DNA"/>
</dbReference>
<dbReference type="InterPro" id="IPR002078">
    <property type="entry name" value="Sigma_54_int"/>
</dbReference>
<dbReference type="PANTHER" id="PTHR32071:SF95">
    <property type="entry name" value="DNA-BINDING TRANSCRIPTIONAL REGULATOR NTRC"/>
    <property type="match status" value="1"/>
</dbReference>
<dbReference type="PROSITE" id="PS00675">
    <property type="entry name" value="SIGMA54_INTERACT_1"/>
    <property type="match status" value="1"/>
</dbReference>
<dbReference type="InterPro" id="IPR002197">
    <property type="entry name" value="HTH_Fis"/>
</dbReference>
<dbReference type="GO" id="GO:0043565">
    <property type="term" value="F:sequence-specific DNA binding"/>
    <property type="evidence" value="ECO:0007669"/>
    <property type="project" value="InterPro"/>
</dbReference>
<keyword evidence="6 15" id="KW-0547">Nucleotide-binding</keyword>
<evidence type="ECO:0000256" key="1">
    <source>
        <dbReference type="ARBA" id="ARBA00004496"/>
    </source>
</evidence>
<dbReference type="InterPro" id="IPR027417">
    <property type="entry name" value="P-loop_NTPase"/>
</dbReference>
<dbReference type="PROSITE" id="PS50045">
    <property type="entry name" value="SIGMA54_INTERACT_4"/>
    <property type="match status" value="1"/>
</dbReference>
<dbReference type="FunFam" id="3.40.50.2300:FF:000018">
    <property type="entry name" value="DNA-binding transcriptional regulator NtrC"/>
    <property type="match status" value="1"/>
</dbReference>
<proteinExistence type="predicted"/>
<evidence type="ECO:0000256" key="11">
    <source>
        <dbReference type="ARBA" id="ARBA00023159"/>
    </source>
</evidence>
<gene>
    <name evidence="15" type="primary">ntrC</name>
    <name evidence="19" type="ORF">CAL15_06360</name>
</gene>
<dbReference type="Gene3D" id="1.10.10.60">
    <property type="entry name" value="Homeodomain-like"/>
    <property type="match status" value="1"/>
</dbReference>
<dbReference type="PRINTS" id="PR01590">
    <property type="entry name" value="HTHFIS"/>
</dbReference>
<comment type="function">
    <text evidence="15">Member of the two-component regulatory system NtrB/NtrC, which controls expression of the nitrogen-regulated (ntr) genes in response to nitrogen limitation. Phosphorylated NtrC binds directly to DNA and stimulates the formation of open promoter-sigma54-RNA polymerase complexes.</text>
</comment>
<feature type="modified residue" description="4-aspartylphosphate" evidence="14">
    <location>
        <position position="52"/>
    </location>
</feature>
<evidence type="ECO:0000256" key="4">
    <source>
        <dbReference type="ARBA" id="ARBA00022491"/>
    </source>
</evidence>
<reference evidence="19 20" key="1">
    <citation type="submission" date="2017-05" db="EMBL/GenBank/DDBJ databases">
        <title>Complete and WGS of Bordetella genogroups.</title>
        <authorList>
            <person name="Spilker T."/>
            <person name="LiPuma J."/>
        </authorList>
    </citation>
    <scope>NUCLEOTIDE SEQUENCE [LARGE SCALE GENOMIC DNA]</scope>
    <source>
        <strain evidence="19 20">AU7206</strain>
    </source>
</reference>
<evidence type="ECO:0000256" key="7">
    <source>
        <dbReference type="ARBA" id="ARBA00022840"/>
    </source>
</evidence>
<dbReference type="Gene3D" id="1.10.8.60">
    <property type="match status" value="1"/>
</dbReference>
<feature type="region of interest" description="Disordered" evidence="16">
    <location>
        <begin position="118"/>
        <end position="137"/>
    </location>
</feature>
<evidence type="ECO:0000256" key="15">
    <source>
        <dbReference type="RuleBase" id="RU365013"/>
    </source>
</evidence>
<dbReference type="KEGG" id="bgm:CAL15_06360"/>
<evidence type="ECO:0000256" key="6">
    <source>
        <dbReference type="ARBA" id="ARBA00022741"/>
    </source>
</evidence>
<keyword evidence="11 15" id="KW-0010">Activator</keyword>
<dbReference type="CDD" id="cd00009">
    <property type="entry name" value="AAA"/>
    <property type="match status" value="1"/>
</dbReference>
<dbReference type="InterPro" id="IPR009057">
    <property type="entry name" value="Homeodomain-like_sf"/>
</dbReference>
<dbReference type="CDD" id="cd19919">
    <property type="entry name" value="REC_NtrC"/>
    <property type="match status" value="1"/>
</dbReference>
<dbReference type="GO" id="GO:0005737">
    <property type="term" value="C:cytoplasm"/>
    <property type="evidence" value="ECO:0007669"/>
    <property type="project" value="UniProtKB-SubCell"/>
</dbReference>
<evidence type="ECO:0000259" key="18">
    <source>
        <dbReference type="PROSITE" id="PS50110"/>
    </source>
</evidence>
<dbReference type="FunFam" id="3.40.50.300:FF:000006">
    <property type="entry name" value="DNA-binding transcriptional regulator NtrC"/>
    <property type="match status" value="1"/>
</dbReference>
<dbReference type="Gene3D" id="3.40.50.2300">
    <property type="match status" value="1"/>
</dbReference>
<evidence type="ECO:0000256" key="10">
    <source>
        <dbReference type="ARBA" id="ARBA00023125"/>
    </source>
</evidence>
<dbReference type="InterPro" id="IPR011006">
    <property type="entry name" value="CheY-like_superfamily"/>
</dbReference>
<keyword evidence="20" id="KW-1185">Reference proteome</keyword>
<sequence length="501" mass="54788">MKPVWIVDDDQAIRWVLEKALARAGIATRSFFQASDVLDALSRDMPSVLVSDIRMPGGNGLELLRQIKERHAGLPVIVMTAFADLDSTVSAFQGGAFDYLAKPFDINEAVALIQRAMQEAEPQDDAPEQAEGQQTGERWMMTQSSSTAMQEVFRAIGRLAQSKVTVLITGESGTGKELVARALHGHGARASGPFVALNAAAIPRDLLEAELFGHERGAFTGANTLRRGRFEEAHGGTLFLDEIGDMPIELQTRLLRVLAEGSFYRVGGAQPVRVDVRIVAATHQPLEQRVEQGLFREDLFHRLNVIRLRLPPLRERVEDIPALANHFLAASARSLGVPVKRLTPEATAVLTRFDFPGNVRQLENFCHWLTVMAPGQTIDRNDLPPEIRAVEHASAAAAVMRTAAAADTPVSAPPGHTGTVIYADEAIPAGGWQDALLRDAQRRLERGEPAVMATLTRQFEKILLQSALDASRGRRVEAASRLGIGRNTITRKLRELGIEDD</sequence>
<dbReference type="InterPro" id="IPR010114">
    <property type="entry name" value="Transcript_reg_NtrC"/>
</dbReference>